<dbReference type="InterPro" id="IPR047650">
    <property type="entry name" value="Transpos_IS110"/>
</dbReference>
<evidence type="ECO:0000313" key="4">
    <source>
        <dbReference type="Proteomes" id="UP000195985"/>
    </source>
</evidence>
<dbReference type="EMBL" id="FWEY01000002">
    <property type="protein sequence ID" value="SLM51324.1"/>
    <property type="molecule type" value="Genomic_DNA"/>
</dbReference>
<evidence type="ECO:0000259" key="1">
    <source>
        <dbReference type="Pfam" id="PF01548"/>
    </source>
</evidence>
<dbReference type="Pfam" id="PF01548">
    <property type="entry name" value="DEDD_Tnp_IS110"/>
    <property type="match status" value="1"/>
</dbReference>
<accession>A0A1W1IE90</accession>
<dbReference type="InterPro" id="IPR002525">
    <property type="entry name" value="Transp_IS110-like_N"/>
</dbReference>
<evidence type="ECO:0000313" key="3">
    <source>
        <dbReference type="EMBL" id="SLM51324.1"/>
    </source>
</evidence>
<dbReference type="PANTHER" id="PTHR33055">
    <property type="entry name" value="TRANSPOSASE FOR INSERTION SEQUENCE ELEMENT IS1111A"/>
    <property type="match status" value="1"/>
</dbReference>
<sequence>MEVMVETCCGIDVHQKSIVCCILDGPLDTNKPKKQYRTFGTTTKKLREALTWIQSQHVTHVFFESTGRYWIPIFNIFYDSDLTLILANPQHIKNLPGRKTDMNDAEWIAQLGRCGLIQPSYIPCEEVQQLRLLTRRRKSYTERITQCKNEIHNILQRANIKLTSYLSDIYGLTGMALLEMFINGEVITAETVLPKIQGRLKATVDQLVEAMDGKLSIEDRFLLGQSLEHYHHLINQVEEITVVIKQYVLERFEREYNLLIEIPGVSSIVAFVILSEIGPNVEAFQSQGNLASWAGVCPGSYESTGIKKSSHTTQGNKYLKSGLFQAGGTAGRSKDEAFHSLYARISGRSSKMKAIIACANKMIRIIYKILSTGEHYDTKKALGLRQQARAN</sequence>
<dbReference type="NCBIfam" id="NF033542">
    <property type="entry name" value="transpos_IS110"/>
    <property type="match status" value="1"/>
</dbReference>
<gene>
    <name evidence="3" type="ORF">TPAS_1000</name>
</gene>
<protein>
    <submittedName>
        <fullName evidence="3">Transposase is116/is110/is902</fullName>
    </submittedName>
</protein>
<dbReference type="RefSeq" id="WP_086942159.1">
    <property type="nucleotide sequence ID" value="NZ_FONM01000001.1"/>
</dbReference>
<name>A0A1W1IE90_9LACT</name>
<dbReference type="Pfam" id="PF02371">
    <property type="entry name" value="Transposase_20"/>
    <property type="match status" value="1"/>
</dbReference>
<dbReference type="PANTHER" id="PTHR33055:SF13">
    <property type="entry name" value="TRANSPOSASE"/>
    <property type="match status" value="1"/>
</dbReference>
<reference evidence="4" key="1">
    <citation type="submission" date="2016-04" db="EMBL/GenBank/DDBJ databases">
        <authorList>
            <person name="Strepis N."/>
        </authorList>
    </citation>
    <scope>NUCLEOTIDE SEQUENCE [LARGE SCALE GENOMIC DNA]</scope>
</reference>
<dbReference type="GO" id="GO:0006313">
    <property type="term" value="P:DNA transposition"/>
    <property type="evidence" value="ECO:0007669"/>
    <property type="project" value="InterPro"/>
</dbReference>
<keyword evidence="4" id="KW-1185">Reference proteome</keyword>
<dbReference type="OrthoDB" id="9815354at2"/>
<proteinExistence type="predicted"/>
<dbReference type="STRING" id="43064.SAMN04488086_101191"/>
<evidence type="ECO:0000259" key="2">
    <source>
        <dbReference type="Pfam" id="PF02371"/>
    </source>
</evidence>
<dbReference type="GO" id="GO:0004803">
    <property type="term" value="F:transposase activity"/>
    <property type="evidence" value="ECO:0007669"/>
    <property type="project" value="InterPro"/>
</dbReference>
<dbReference type="Proteomes" id="UP000195985">
    <property type="component" value="Unassembled WGS sequence"/>
</dbReference>
<organism evidence="3 4">
    <name type="scientific">Trichococcus pasteurii</name>
    <dbReference type="NCBI Taxonomy" id="43064"/>
    <lineage>
        <taxon>Bacteria</taxon>
        <taxon>Bacillati</taxon>
        <taxon>Bacillota</taxon>
        <taxon>Bacilli</taxon>
        <taxon>Lactobacillales</taxon>
        <taxon>Carnobacteriaceae</taxon>
        <taxon>Trichococcus</taxon>
    </lineage>
</organism>
<dbReference type="AlphaFoldDB" id="A0A1W1IE90"/>
<feature type="domain" description="Transposase IS110-like N-terminal" evidence="1">
    <location>
        <begin position="9"/>
        <end position="158"/>
    </location>
</feature>
<feature type="domain" description="Transposase IS116/IS110/IS902 C-terminal" evidence="2">
    <location>
        <begin position="257"/>
        <end position="342"/>
    </location>
</feature>
<dbReference type="GO" id="GO:0003677">
    <property type="term" value="F:DNA binding"/>
    <property type="evidence" value="ECO:0007669"/>
    <property type="project" value="InterPro"/>
</dbReference>
<dbReference type="InterPro" id="IPR003346">
    <property type="entry name" value="Transposase_20"/>
</dbReference>